<dbReference type="RefSeq" id="WP_379987626.1">
    <property type="nucleotide sequence ID" value="NZ_JADIKD010000005.1"/>
</dbReference>
<gene>
    <name evidence="1" type="ORF">ISS97_01840</name>
</gene>
<name>A0ABW8JZB5_9GAMM</name>
<dbReference type="Gene3D" id="1.25.40.10">
    <property type="entry name" value="Tetratricopeptide repeat domain"/>
    <property type="match status" value="1"/>
</dbReference>
<protein>
    <submittedName>
        <fullName evidence="1">DUF924 domain-containing protein</fullName>
    </submittedName>
</protein>
<sequence>MPTAKDVLEFWFDPANEPRWFERDDAFDAEIRERFGALQGRAARGELDVWAERPEGWLALLILLDQFSRNLYRNDPRAFASDLHAQALALAGIARGHDAALPPLWRTFAYVPLEHAENPVLQRQCIDLFGGLCTQVPGEARFTNYLDYARRHQAVIDRFGRFPHRNAVLSRRSTQDEESYLAQPGAGF</sequence>
<dbReference type="Proteomes" id="UP001620408">
    <property type="component" value="Unassembled WGS sequence"/>
</dbReference>
<dbReference type="InterPro" id="IPR010323">
    <property type="entry name" value="DUF924"/>
</dbReference>
<dbReference type="Pfam" id="PF06041">
    <property type="entry name" value="DUF924"/>
    <property type="match status" value="1"/>
</dbReference>
<keyword evidence="2" id="KW-1185">Reference proteome</keyword>
<accession>A0ABW8JZB5</accession>
<dbReference type="EMBL" id="JADIKD010000005">
    <property type="protein sequence ID" value="MFK2915991.1"/>
    <property type="molecule type" value="Genomic_DNA"/>
</dbReference>
<evidence type="ECO:0000313" key="1">
    <source>
        <dbReference type="EMBL" id="MFK2915991.1"/>
    </source>
</evidence>
<comment type="caution">
    <text evidence="1">The sequence shown here is derived from an EMBL/GenBank/DDBJ whole genome shotgun (WGS) entry which is preliminary data.</text>
</comment>
<reference evidence="1 2" key="1">
    <citation type="submission" date="2020-10" db="EMBL/GenBank/DDBJ databases">
        <title>Phylogeny of dyella-like bacteria.</title>
        <authorList>
            <person name="Fu J."/>
        </authorList>
    </citation>
    <scope>NUCLEOTIDE SEQUENCE [LARGE SCALE GENOMIC DNA]</scope>
    <source>
        <strain evidence="1 2">BB4</strain>
    </source>
</reference>
<dbReference type="SUPFAM" id="SSF48452">
    <property type="entry name" value="TPR-like"/>
    <property type="match status" value="1"/>
</dbReference>
<proteinExistence type="predicted"/>
<dbReference type="Gene3D" id="1.20.58.320">
    <property type="entry name" value="TPR-like"/>
    <property type="match status" value="1"/>
</dbReference>
<dbReference type="InterPro" id="IPR011990">
    <property type="entry name" value="TPR-like_helical_dom_sf"/>
</dbReference>
<evidence type="ECO:0000313" key="2">
    <source>
        <dbReference type="Proteomes" id="UP001620408"/>
    </source>
</evidence>
<organism evidence="1 2">
    <name type="scientific">Dyella koreensis</name>
    <dbReference type="NCBI Taxonomy" id="311235"/>
    <lineage>
        <taxon>Bacteria</taxon>
        <taxon>Pseudomonadati</taxon>
        <taxon>Pseudomonadota</taxon>
        <taxon>Gammaproteobacteria</taxon>
        <taxon>Lysobacterales</taxon>
        <taxon>Rhodanobacteraceae</taxon>
        <taxon>Dyella</taxon>
    </lineage>
</organism>